<dbReference type="EMBL" id="JBJKFK010003012">
    <property type="protein sequence ID" value="KAL3310373.1"/>
    <property type="molecule type" value="Genomic_DNA"/>
</dbReference>
<evidence type="ECO:0000313" key="2">
    <source>
        <dbReference type="EMBL" id="KAL3310373.1"/>
    </source>
</evidence>
<proteinExistence type="predicted"/>
<sequence>MHPDISRFSNKYFYRGLLVNGLKASDRKTTFNQVIFKNPSVPIIFNHHRWPESRHAKSTSYYNEYEGINIILHLK</sequence>
<dbReference type="Pfam" id="PF13087">
    <property type="entry name" value="AAA_12"/>
    <property type="match status" value="1"/>
</dbReference>
<gene>
    <name evidence="2" type="ORF">Ciccas_011065</name>
</gene>
<dbReference type="InterPro" id="IPR041679">
    <property type="entry name" value="DNA2/NAM7-like_C"/>
</dbReference>
<keyword evidence="3" id="KW-1185">Reference proteome</keyword>
<comment type="caution">
    <text evidence="2">The sequence shown here is derived from an EMBL/GenBank/DDBJ whole genome shotgun (WGS) entry which is preliminary data.</text>
</comment>
<organism evidence="2 3">
    <name type="scientific">Cichlidogyrus casuarinus</name>
    <dbReference type="NCBI Taxonomy" id="1844966"/>
    <lineage>
        <taxon>Eukaryota</taxon>
        <taxon>Metazoa</taxon>
        <taxon>Spiralia</taxon>
        <taxon>Lophotrochozoa</taxon>
        <taxon>Platyhelminthes</taxon>
        <taxon>Monogenea</taxon>
        <taxon>Monopisthocotylea</taxon>
        <taxon>Dactylogyridea</taxon>
        <taxon>Ancyrocephalidae</taxon>
        <taxon>Cichlidogyrus</taxon>
    </lineage>
</organism>
<feature type="domain" description="DNA2/NAM7 helicase-like C-terminal" evidence="1">
    <location>
        <begin position="1"/>
        <end position="71"/>
    </location>
</feature>
<feature type="non-terminal residue" evidence="2">
    <location>
        <position position="75"/>
    </location>
</feature>
<name>A0ABD2PSA6_9PLAT</name>
<dbReference type="Gene3D" id="3.40.50.300">
    <property type="entry name" value="P-loop containing nucleotide triphosphate hydrolases"/>
    <property type="match status" value="1"/>
</dbReference>
<dbReference type="AlphaFoldDB" id="A0ABD2PSA6"/>
<accession>A0ABD2PSA6</accession>
<evidence type="ECO:0000313" key="3">
    <source>
        <dbReference type="Proteomes" id="UP001626550"/>
    </source>
</evidence>
<dbReference type="Proteomes" id="UP001626550">
    <property type="component" value="Unassembled WGS sequence"/>
</dbReference>
<dbReference type="InterPro" id="IPR027417">
    <property type="entry name" value="P-loop_NTPase"/>
</dbReference>
<reference evidence="2 3" key="1">
    <citation type="submission" date="2024-11" db="EMBL/GenBank/DDBJ databases">
        <title>Adaptive evolution of stress response genes in parasites aligns with host niche diversity.</title>
        <authorList>
            <person name="Hahn C."/>
            <person name="Resl P."/>
        </authorList>
    </citation>
    <scope>NUCLEOTIDE SEQUENCE [LARGE SCALE GENOMIC DNA]</scope>
    <source>
        <strain evidence="2">EGGRZ-B1_66</strain>
        <tissue evidence="2">Body</tissue>
    </source>
</reference>
<evidence type="ECO:0000259" key="1">
    <source>
        <dbReference type="Pfam" id="PF13087"/>
    </source>
</evidence>
<protein>
    <recommendedName>
        <fullName evidence="1">DNA2/NAM7 helicase-like C-terminal domain-containing protein</fullName>
    </recommendedName>
</protein>